<feature type="domain" description="HTH lysR-type" evidence="5">
    <location>
        <begin position="4"/>
        <end position="61"/>
    </location>
</feature>
<organism evidence="6 7">
    <name type="scientific">Kibdelosporangium banguiense</name>
    <dbReference type="NCBI Taxonomy" id="1365924"/>
    <lineage>
        <taxon>Bacteria</taxon>
        <taxon>Bacillati</taxon>
        <taxon>Actinomycetota</taxon>
        <taxon>Actinomycetes</taxon>
        <taxon>Pseudonocardiales</taxon>
        <taxon>Pseudonocardiaceae</taxon>
        <taxon>Kibdelosporangium</taxon>
    </lineage>
</organism>
<gene>
    <name evidence="6" type="ORF">JOF56_004934</name>
</gene>
<dbReference type="PRINTS" id="PR00039">
    <property type="entry name" value="HTHLYSR"/>
</dbReference>
<dbReference type="InterPro" id="IPR036388">
    <property type="entry name" value="WH-like_DNA-bd_sf"/>
</dbReference>
<dbReference type="SUPFAM" id="SSF53850">
    <property type="entry name" value="Periplasmic binding protein-like II"/>
    <property type="match status" value="1"/>
</dbReference>
<dbReference type="PANTHER" id="PTHR30346">
    <property type="entry name" value="TRANSCRIPTIONAL DUAL REGULATOR HCAR-RELATED"/>
    <property type="match status" value="1"/>
</dbReference>
<accession>A0ABS4TKQ0</accession>
<evidence type="ECO:0000256" key="2">
    <source>
        <dbReference type="ARBA" id="ARBA00023015"/>
    </source>
</evidence>
<dbReference type="Gene3D" id="3.40.190.10">
    <property type="entry name" value="Periplasmic binding protein-like II"/>
    <property type="match status" value="4"/>
</dbReference>
<dbReference type="PROSITE" id="PS50931">
    <property type="entry name" value="HTH_LYSR"/>
    <property type="match status" value="1"/>
</dbReference>
<dbReference type="PANTHER" id="PTHR30346:SF0">
    <property type="entry name" value="HCA OPERON TRANSCRIPTIONAL ACTIVATOR HCAR"/>
    <property type="match status" value="1"/>
</dbReference>
<dbReference type="Gene3D" id="1.10.10.10">
    <property type="entry name" value="Winged helix-like DNA-binding domain superfamily/Winged helix DNA-binding domain"/>
    <property type="match status" value="1"/>
</dbReference>
<evidence type="ECO:0000256" key="4">
    <source>
        <dbReference type="ARBA" id="ARBA00023163"/>
    </source>
</evidence>
<protein>
    <submittedName>
        <fullName evidence="6">DNA-binding transcriptional LysR family regulator</fullName>
    </submittedName>
</protein>
<evidence type="ECO:0000313" key="6">
    <source>
        <dbReference type="EMBL" id="MBP2324549.1"/>
    </source>
</evidence>
<keyword evidence="4" id="KW-0804">Transcription</keyword>
<evidence type="ECO:0000259" key="5">
    <source>
        <dbReference type="PROSITE" id="PS50931"/>
    </source>
</evidence>
<evidence type="ECO:0000256" key="3">
    <source>
        <dbReference type="ARBA" id="ARBA00023125"/>
    </source>
</evidence>
<evidence type="ECO:0000256" key="1">
    <source>
        <dbReference type="ARBA" id="ARBA00009437"/>
    </source>
</evidence>
<dbReference type="CDD" id="cd08414">
    <property type="entry name" value="PBP2_LTTR_aromatics_like"/>
    <property type="match status" value="1"/>
</dbReference>
<name>A0ABS4TKQ0_9PSEU</name>
<dbReference type="Proteomes" id="UP001519332">
    <property type="component" value="Unassembled WGS sequence"/>
</dbReference>
<dbReference type="SUPFAM" id="SSF46785">
    <property type="entry name" value="Winged helix' DNA-binding domain"/>
    <property type="match status" value="1"/>
</dbReference>
<dbReference type="InterPro" id="IPR036390">
    <property type="entry name" value="WH_DNA-bd_sf"/>
</dbReference>
<reference evidence="6 7" key="1">
    <citation type="submission" date="2021-03" db="EMBL/GenBank/DDBJ databases">
        <title>Sequencing the genomes of 1000 actinobacteria strains.</title>
        <authorList>
            <person name="Klenk H.-P."/>
        </authorList>
    </citation>
    <scope>NUCLEOTIDE SEQUENCE [LARGE SCALE GENOMIC DNA]</scope>
    <source>
        <strain evidence="6 7">DSM 46670</strain>
    </source>
</reference>
<comment type="caution">
    <text evidence="6">The sequence shown here is derived from an EMBL/GenBank/DDBJ whole genome shotgun (WGS) entry which is preliminary data.</text>
</comment>
<dbReference type="InterPro" id="IPR000847">
    <property type="entry name" value="LysR_HTH_N"/>
</dbReference>
<dbReference type="GO" id="GO:0003677">
    <property type="term" value="F:DNA binding"/>
    <property type="evidence" value="ECO:0007669"/>
    <property type="project" value="UniProtKB-KW"/>
</dbReference>
<evidence type="ECO:0000313" key="7">
    <source>
        <dbReference type="Proteomes" id="UP001519332"/>
    </source>
</evidence>
<sequence>MDGLETRELKYFVAIAEELHFGRAAERLGIAQPPLSRAIKQLEQRLGVMLIERTSRHNTLTPAGEVLLHEARKALEAVAAAARRTQRAGHEQPRLVLVMKAASDGGILQDILDTYAAEPDSIPVQLRVCGVGGQAAVLRDGRADVALLHLPWDDISGFDTEELLVEGAVAVLPAWHRLAGRTSLCMADLEGETLPRWPGKPGTGPEVEDSGQLMQLIAVGQAVAVLPSSAWQHLRRDLVAVPVLDGPITTVLIAWPERSRSRAVAAFVRVATRVAEQTVRHAGSA</sequence>
<dbReference type="EMBL" id="JAGINW010000001">
    <property type="protein sequence ID" value="MBP2324549.1"/>
    <property type="molecule type" value="Genomic_DNA"/>
</dbReference>
<comment type="similarity">
    <text evidence="1">Belongs to the LysR transcriptional regulatory family.</text>
</comment>
<dbReference type="RefSeq" id="WP_209641876.1">
    <property type="nucleotide sequence ID" value="NZ_JAGINW010000001.1"/>
</dbReference>
<keyword evidence="3 6" id="KW-0238">DNA-binding</keyword>
<dbReference type="Pfam" id="PF03466">
    <property type="entry name" value="LysR_substrate"/>
    <property type="match status" value="1"/>
</dbReference>
<dbReference type="Pfam" id="PF00126">
    <property type="entry name" value="HTH_1"/>
    <property type="match status" value="1"/>
</dbReference>
<proteinExistence type="inferred from homology"/>
<keyword evidence="7" id="KW-1185">Reference proteome</keyword>
<keyword evidence="2" id="KW-0805">Transcription regulation</keyword>
<dbReference type="InterPro" id="IPR005119">
    <property type="entry name" value="LysR_subst-bd"/>
</dbReference>